<evidence type="ECO:0000256" key="4">
    <source>
        <dbReference type="ARBA" id="ARBA00022519"/>
    </source>
</evidence>
<dbReference type="PANTHER" id="PTHR30462">
    <property type="entry name" value="INTERMEMBRANE TRANSPORT PROTEIN PQIB-RELATED"/>
    <property type="match status" value="1"/>
</dbReference>
<feature type="transmembrane region" description="Helical" evidence="8">
    <location>
        <begin position="404"/>
        <end position="422"/>
    </location>
</feature>
<protein>
    <submittedName>
        <fullName evidence="9">Paraquat-inducible protein A</fullName>
    </submittedName>
</protein>
<organism evidence="9 10">
    <name type="scientific">Enterovibrio norvegicus FF-454</name>
    <dbReference type="NCBI Taxonomy" id="1185651"/>
    <lineage>
        <taxon>Bacteria</taxon>
        <taxon>Pseudomonadati</taxon>
        <taxon>Pseudomonadota</taxon>
        <taxon>Gammaproteobacteria</taxon>
        <taxon>Vibrionales</taxon>
        <taxon>Vibrionaceae</taxon>
        <taxon>Enterovibrio</taxon>
    </lineage>
</organism>
<evidence type="ECO:0000256" key="5">
    <source>
        <dbReference type="ARBA" id="ARBA00022692"/>
    </source>
</evidence>
<dbReference type="InterPro" id="IPR051800">
    <property type="entry name" value="PqiA-PqiB_transport"/>
</dbReference>
<evidence type="ECO:0000256" key="3">
    <source>
        <dbReference type="ARBA" id="ARBA00022475"/>
    </source>
</evidence>
<feature type="transmembrane region" description="Helical" evidence="8">
    <location>
        <begin position="158"/>
        <end position="177"/>
    </location>
</feature>
<accession>A0A1E5C3H9</accession>
<evidence type="ECO:0000256" key="1">
    <source>
        <dbReference type="ARBA" id="ARBA00004429"/>
    </source>
</evidence>
<keyword evidence="7 8" id="KW-0472">Membrane</keyword>
<comment type="similarity">
    <text evidence="2">Belongs to the PqiA family.</text>
</comment>
<feature type="transmembrane region" description="Helical" evidence="8">
    <location>
        <begin position="323"/>
        <end position="347"/>
    </location>
</feature>
<sequence length="459" mass="50659">MAVRDSALISCRECGLVCAIPNLEHGQGAACPRCGHTLLTHVKNTHTNVLAYGLSCGIMLALSCFFPFMSIRVQGLSNDIVLLNALSVFHYFDNDVLAAMLIFTVVVLPVLTITAMMYLFFKASRVFSSSLPDGSVTRSNANQWTQFLCRFVLRVEPWLLVDIFFVGVLVSIVKIAAMTDVSLGPAFWTFFLYAHLVLKCSRVADKQWLWDRLFPTQSYAHVHAGDTHLSQTHLVCRLCSQINPTHASSQHDPKTCQRCGSGLQAFNPSNILTTSAALVTTAIILYIPANLYPMMYTTSFGSSAASTIMDGVILIWQLGSYPIALIILTASIIVPITKMLILVHLLIKAKSSRKQSARDALIRLKQYRFIEIIGRWSMIDIFVVAILTALVQFHQLMSITPGPAVFYFALVVVFTLLATHTFDPRVLWQTEAVSADDNCAVSPAPASGQQTPIKQEKHG</sequence>
<feature type="transmembrane region" description="Helical" evidence="8">
    <location>
        <begin position="98"/>
        <end position="121"/>
    </location>
</feature>
<evidence type="ECO:0000256" key="8">
    <source>
        <dbReference type="SAM" id="Phobius"/>
    </source>
</evidence>
<keyword evidence="5 8" id="KW-0812">Transmembrane</keyword>
<evidence type="ECO:0000256" key="7">
    <source>
        <dbReference type="ARBA" id="ARBA00023136"/>
    </source>
</evidence>
<feature type="transmembrane region" description="Helical" evidence="8">
    <location>
        <begin position="368"/>
        <end position="392"/>
    </location>
</feature>
<evidence type="ECO:0000313" key="9">
    <source>
        <dbReference type="EMBL" id="OEE60057.1"/>
    </source>
</evidence>
<proteinExistence type="inferred from homology"/>
<dbReference type="Pfam" id="PF04403">
    <property type="entry name" value="PqiA"/>
    <property type="match status" value="2"/>
</dbReference>
<dbReference type="Proteomes" id="UP000095039">
    <property type="component" value="Unassembled WGS sequence"/>
</dbReference>
<keyword evidence="3" id="KW-1003">Cell membrane</keyword>
<evidence type="ECO:0000313" key="10">
    <source>
        <dbReference type="Proteomes" id="UP000095039"/>
    </source>
</evidence>
<keyword evidence="6 8" id="KW-1133">Transmembrane helix</keyword>
<evidence type="ECO:0000256" key="2">
    <source>
        <dbReference type="ARBA" id="ARBA00007555"/>
    </source>
</evidence>
<dbReference type="PANTHER" id="PTHR30462:SF3">
    <property type="entry name" value="INTERMEMBRANE TRANSPORT PROTEIN PQIA"/>
    <property type="match status" value="1"/>
</dbReference>
<name>A0A1E5C3H9_9GAMM</name>
<dbReference type="NCBIfam" id="TIGR00155">
    <property type="entry name" value="pqiA_fam"/>
    <property type="match status" value="1"/>
</dbReference>
<feature type="transmembrane region" description="Helical" evidence="8">
    <location>
        <begin position="49"/>
        <end position="68"/>
    </location>
</feature>
<dbReference type="RefSeq" id="WP_016962405.1">
    <property type="nucleotide sequence ID" value="NZ_AJWN02000070.1"/>
</dbReference>
<dbReference type="EMBL" id="AJWN02000070">
    <property type="protein sequence ID" value="OEE60057.1"/>
    <property type="molecule type" value="Genomic_DNA"/>
</dbReference>
<comment type="subcellular location">
    <subcellularLocation>
        <location evidence="1">Cell inner membrane</location>
        <topology evidence="1">Multi-pass membrane protein</topology>
    </subcellularLocation>
</comment>
<evidence type="ECO:0000256" key="6">
    <source>
        <dbReference type="ARBA" id="ARBA00022989"/>
    </source>
</evidence>
<dbReference type="AlphaFoldDB" id="A0A1E5C3H9"/>
<dbReference type="GO" id="GO:0005886">
    <property type="term" value="C:plasma membrane"/>
    <property type="evidence" value="ECO:0007669"/>
    <property type="project" value="UniProtKB-SubCell"/>
</dbReference>
<comment type="caution">
    <text evidence="9">The sequence shown here is derived from an EMBL/GenBank/DDBJ whole genome shotgun (WGS) entry which is preliminary data.</text>
</comment>
<keyword evidence="10" id="KW-1185">Reference proteome</keyword>
<reference evidence="9 10" key="1">
    <citation type="journal article" date="2012" name="Science">
        <title>Ecological populations of bacteria act as socially cohesive units of antibiotic production and resistance.</title>
        <authorList>
            <person name="Cordero O.X."/>
            <person name="Wildschutte H."/>
            <person name="Kirkup B."/>
            <person name="Proehl S."/>
            <person name="Ngo L."/>
            <person name="Hussain F."/>
            <person name="Le Roux F."/>
            <person name="Mincer T."/>
            <person name="Polz M.F."/>
        </authorList>
    </citation>
    <scope>NUCLEOTIDE SEQUENCE [LARGE SCALE GENOMIC DNA]</scope>
    <source>
        <strain evidence="9 10">FF-454</strain>
    </source>
</reference>
<gene>
    <name evidence="9" type="ORF">A1OK_12150</name>
</gene>
<keyword evidence="4" id="KW-0997">Cell inner membrane</keyword>
<feature type="transmembrane region" description="Helical" evidence="8">
    <location>
        <begin position="296"/>
        <end position="317"/>
    </location>
</feature>
<dbReference type="InterPro" id="IPR007498">
    <property type="entry name" value="PqiA-like"/>
</dbReference>
<feature type="transmembrane region" description="Helical" evidence="8">
    <location>
        <begin position="271"/>
        <end position="289"/>
    </location>
</feature>
<dbReference type="InterPro" id="IPR005219">
    <property type="entry name" value="PqiA-like_proteobact"/>
</dbReference>